<feature type="signal peptide" evidence="1">
    <location>
        <begin position="1"/>
        <end position="24"/>
    </location>
</feature>
<dbReference type="AlphaFoldDB" id="J3LW72"/>
<evidence type="ECO:0000256" key="1">
    <source>
        <dbReference type="SAM" id="SignalP"/>
    </source>
</evidence>
<accession>J3LW72</accession>
<dbReference type="HOGENOM" id="CLU_2798016_0_0_1"/>
<feature type="chain" id="PRO_5003772806" evidence="1">
    <location>
        <begin position="25"/>
        <end position="68"/>
    </location>
</feature>
<name>J3LW72_ORYBR</name>
<reference evidence="2" key="1">
    <citation type="journal article" date="2013" name="Nat. Commun.">
        <title>Whole-genome sequencing of Oryza brachyantha reveals mechanisms underlying Oryza genome evolution.</title>
        <authorList>
            <person name="Chen J."/>
            <person name="Huang Q."/>
            <person name="Gao D."/>
            <person name="Wang J."/>
            <person name="Lang Y."/>
            <person name="Liu T."/>
            <person name="Li B."/>
            <person name="Bai Z."/>
            <person name="Luis Goicoechea J."/>
            <person name="Liang C."/>
            <person name="Chen C."/>
            <person name="Zhang W."/>
            <person name="Sun S."/>
            <person name="Liao Y."/>
            <person name="Zhang X."/>
            <person name="Yang L."/>
            <person name="Song C."/>
            <person name="Wang M."/>
            <person name="Shi J."/>
            <person name="Liu G."/>
            <person name="Liu J."/>
            <person name="Zhou H."/>
            <person name="Zhou W."/>
            <person name="Yu Q."/>
            <person name="An N."/>
            <person name="Chen Y."/>
            <person name="Cai Q."/>
            <person name="Wang B."/>
            <person name="Liu B."/>
            <person name="Min J."/>
            <person name="Huang Y."/>
            <person name="Wu H."/>
            <person name="Li Z."/>
            <person name="Zhang Y."/>
            <person name="Yin Y."/>
            <person name="Song W."/>
            <person name="Jiang J."/>
            <person name="Jackson S.A."/>
            <person name="Wing R.A."/>
            <person name="Wang J."/>
            <person name="Chen M."/>
        </authorList>
    </citation>
    <scope>NUCLEOTIDE SEQUENCE [LARGE SCALE GENOMIC DNA]</scope>
    <source>
        <strain evidence="2">cv. IRGC 101232</strain>
    </source>
</reference>
<organism evidence="2">
    <name type="scientific">Oryza brachyantha</name>
    <name type="common">malo sina</name>
    <dbReference type="NCBI Taxonomy" id="4533"/>
    <lineage>
        <taxon>Eukaryota</taxon>
        <taxon>Viridiplantae</taxon>
        <taxon>Streptophyta</taxon>
        <taxon>Embryophyta</taxon>
        <taxon>Tracheophyta</taxon>
        <taxon>Spermatophyta</taxon>
        <taxon>Magnoliopsida</taxon>
        <taxon>Liliopsida</taxon>
        <taxon>Poales</taxon>
        <taxon>Poaceae</taxon>
        <taxon>BOP clade</taxon>
        <taxon>Oryzoideae</taxon>
        <taxon>Oryzeae</taxon>
        <taxon>Oryzinae</taxon>
        <taxon>Oryza</taxon>
    </lineage>
</organism>
<dbReference type="EnsemblPlants" id="OB04G13970.1">
    <property type="protein sequence ID" value="OB04G13970.1"/>
    <property type="gene ID" value="OB04G13970"/>
</dbReference>
<evidence type="ECO:0000313" key="3">
    <source>
        <dbReference type="Proteomes" id="UP000006038"/>
    </source>
</evidence>
<keyword evidence="1" id="KW-0732">Signal</keyword>
<protein>
    <submittedName>
        <fullName evidence="2">Uncharacterized protein</fullName>
    </submittedName>
</protein>
<dbReference type="Gramene" id="OB04G13970.1">
    <property type="protein sequence ID" value="OB04G13970.1"/>
    <property type="gene ID" value="OB04G13970"/>
</dbReference>
<sequence length="68" mass="7132">MAMMRLPSVLVIYILAAPLLPARGSEPSSTPVPSVDVTAASHLASGHADFICSYLDSGIIPQWDPLPS</sequence>
<reference evidence="2" key="2">
    <citation type="submission" date="2013-04" db="UniProtKB">
        <authorList>
            <consortium name="EnsemblPlants"/>
        </authorList>
    </citation>
    <scope>IDENTIFICATION</scope>
</reference>
<keyword evidence="3" id="KW-1185">Reference proteome</keyword>
<dbReference type="Proteomes" id="UP000006038">
    <property type="component" value="Chromosome 4"/>
</dbReference>
<dbReference type="STRING" id="4533.J3LW72"/>
<proteinExistence type="predicted"/>
<evidence type="ECO:0000313" key="2">
    <source>
        <dbReference type="EnsemblPlants" id="OB04G13970.1"/>
    </source>
</evidence>